<organism evidence="1 2">
    <name type="scientific">Natronomicrosphaera hydrolytica</name>
    <dbReference type="NCBI Taxonomy" id="3242702"/>
    <lineage>
        <taxon>Bacteria</taxon>
        <taxon>Pseudomonadati</taxon>
        <taxon>Planctomycetota</taxon>
        <taxon>Phycisphaerae</taxon>
        <taxon>Phycisphaerales</taxon>
        <taxon>Phycisphaeraceae</taxon>
        <taxon>Natronomicrosphaera</taxon>
    </lineage>
</organism>
<evidence type="ECO:0000313" key="1">
    <source>
        <dbReference type="EMBL" id="MFA9479404.1"/>
    </source>
</evidence>
<evidence type="ECO:0000313" key="2">
    <source>
        <dbReference type="Proteomes" id="UP001575105"/>
    </source>
</evidence>
<gene>
    <name evidence="1" type="ORF">ACERK3_14030</name>
</gene>
<protein>
    <submittedName>
        <fullName evidence="1">PEP-CTERM sorting domain-containing protein</fullName>
    </submittedName>
</protein>
<dbReference type="RefSeq" id="WP_425346323.1">
    <property type="nucleotide sequence ID" value="NZ_JBGUBD010000008.1"/>
</dbReference>
<dbReference type="InterPro" id="IPR013424">
    <property type="entry name" value="Ice-binding_C"/>
</dbReference>
<proteinExistence type="predicted"/>
<dbReference type="PROSITE" id="PS51257">
    <property type="entry name" value="PROKAR_LIPOPROTEIN"/>
    <property type="match status" value="1"/>
</dbReference>
<comment type="caution">
    <text evidence="1">The sequence shown here is derived from an EMBL/GenBank/DDBJ whole genome shotgun (WGS) entry which is preliminary data.</text>
</comment>
<dbReference type="NCBIfam" id="TIGR02595">
    <property type="entry name" value="PEP_CTERM"/>
    <property type="match status" value="1"/>
</dbReference>
<keyword evidence="2" id="KW-1185">Reference proteome</keyword>
<sequence length="299" mass="32465">MFHALKSLLTCNSVHFKAGAVALVASGCLAGAVDAQTLNYWSWEGEDGQPNSSGTWWEDKAGNNAMRATDGTLTRLELPAEGPGAAFPNPIPNPDGNFNDSEVNQWGINASAGRIRTFSSGTAFSRDSFTIETFFNANDVEGAHHLLASRWHGDQFRAGVRDGALTMSLYHPETGDFVSDHTINNSSLQVSADVDYYVAFAVSTGENEEDRFIDFYLQDLTNGGPLQHERVSIWEGFESLFPGDPNLAMYVGWDYSFPAIGDVRYSDGVLDQSQLLIPEPGSSALLLGGLALMLGRRRA</sequence>
<name>A0ABV4U741_9BACT</name>
<dbReference type="EMBL" id="JBGUBD010000008">
    <property type="protein sequence ID" value="MFA9479404.1"/>
    <property type="molecule type" value="Genomic_DNA"/>
</dbReference>
<dbReference type="Proteomes" id="UP001575105">
    <property type="component" value="Unassembled WGS sequence"/>
</dbReference>
<accession>A0ABV4U741</accession>
<reference evidence="1 2" key="1">
    <citation type="submission" date="2024-08" db="EMBL/GenBank/DDBJ databases">
        <title>Whole-genome sequencing of halo(alkali)philic microorganisms from hypersaline lakes.</title>
        <authorList>
            <person name="Sorokin D.Y."/>
            <person name="Merkel A.Y."/>
            <person name="Messina E."/>
            <person name="Yakimov M."/>
        </authorList>
    </citation>
    <scope>NUCLEOTIDE SEQUENCE [LARGE SCALE GENOMIC DNA]</scope>
    <source>
        <strain evidence="1 2">AB-hyl4</strain>
    </source>
</reference>